<keyword evidence="4" id="KW-0808">Transferase</keyword>
<dbReference type="SMART" id="SM00448">
    <property type="entry name" value="REC"/>
    <property type="match status" value="1"/>
</dbReference>
<dbReference type="PROSITE" id="PS50113">
    <property type="entry name" value="PAC"/>
    <property type="match status" value="1"/>
</dbReference>
<dbReference type="SMART" id="SM00086">
    <property type="entry name" value="PAC"/>
    <property type="match status" value="1"/>
</dbReference>
<dbReference type="PANTHER" id="PTHR43065:SF42">
    <property type="entry name" value="TWO-COMPONENT SENSOR PPRA"/>
    <property type="match status" value="1"/>
</dbReference>
<evidence type="ECO:0000256" key="8">
    <source>
        <dbReference type="ARBA" id="ARBA00023012"/>
    </source>
</evidence>
<dbReference type="SUPFAM" id="SSF55874">
    <property type="entry name" value="ATPase domain of HSP90 chaperone/DNA topoisomerase II/histidine kinase"/>
    <property type="match status" value="1"/>
</dbReference>
<keyword evidence="5" id="KW-0547">Nucleotide-binding</keyword>
<dbReference type="InterPro" id="IPR004358">
    <property type="entry name" value="Sig_transdc_His_kin-like_C"/>
</dbReference>
<dbReference type="InterPro" id="IPR005467">
    <property type="entry name" value="His_kinase_dom"/>
</dbReference>
<dbReference type="EMBL" id="CP119075">
    <property type="protein sequence ID" value="WED66263.1"/>
    <property type="molecule type" value="Genomic_DNA"/>
</dbReference>
<dbReference type="GO" id="GO:0006355">
    <property type="term" value="P:regulation of DNA-templated transcription"/>
    <property type="evidence" value="ECO:0007669"/>
    <property type="project" value="InterPro"/>
</dbReference>
<sequence>MNHLNTPPPGPEEGSVPPFPSSLQRYQSIVENAVEGIFQSTSDGRFLLANPALARLYGYESPSALVDGVENISSNIYADPAVREEFMRLMDLRGEVRGMEYQVLRKDGEVIWISEHARAVRDDRGRLLYYEGFIEDITERKRIEEQLRQAQKMDAIGRLAGGVAHDFNNILTAIIGYSEILMATLPDPRSRSHAECIVDGSQRAAALCRQLLILSRRHAVLPRSLDLNHVVRDMQKLLERLMDANITLVTRLDEQEMVVRADSTQMEQVILNLAVNARDAMPQGGTLTISTRALTLPDATVVGTLGMPEGTYVEVAVEDTGTGMSPEVQSQLFEPFFTTKSEGKGTGLGLATCYSIVHQNRGQIMVGSKEGAGTTVRFFLPTSYESPGRTGATDPGVRPTGNETVLLAEDDPTVRNLVRINLEDLGYTVLTAEDGAHALELAKAHGCRRIQILVTDVMMPRMDGKELAYWLRLVSPETRVLFMSGYTDRSIISATTLQRGVGFVQKPFGPNALARRVRSALDAGSDRSSVDLDASVG</sequence>
<feature type="domain" description="PAC" evidence="14">
    <location>
        <begin position="97"/>
        <end position="149"/>
    </location>
</feature>
<evidence type="ECO:0000256" key="7">
    <source>
        <dbReference type="ARBA" id="ARBA00022840"/>
    </source>
</evidence>
<dbReference type="InterPro" id="IPR003661">
    <property type="entry name" value="HisK_dim/P_dom"/>
</dbReference>
<dbReference type="NCBIfam" id="TIGR00229">
    <property type="entry name" value="sensory_box"/>
    <property type="match status" value="1"/>
</dbReference>
<dbReference type="InterPro" id="IPR035965">
    <property type="entry name" value="PAS-like_dom_sf"/>
</dbReference>
<dbReference type="Gene3D" id="1.10.287.130">
    <property type="match status" value="1"/>
</dbReference>
<dbReference type="PROSITE" id="PS50110">
    <property type="entry name" value="RESPONSE_REGULATORY"/>
    <property type="match status" value="1"/>
</dbReference>
<dbReference type="Pfam" id="PF00512">
    <property type="entry name" value="HisKA"/>
    <property type="match status" value="1"/>
</dbReference>
<keyword evidence="6" id="KW-0418">Kinase</keyword>
<accession>A0AAF0CQP2</accession>
<dbReference type="SMART" id="SM00091">
    <property type="entry name" value="PAS"/>
    <property type="match status" value="1"/>
</dbReference>
<protein>
    <recommendedName>
        <fullName evidence="2">histidine kinase</fullName>
        <ecNumber evidence="2">2.7.13.3</ecNumber>
    </recommendedName>
</protein>
<dbReference type="InterPro" id="IPR013767">
    <property type="entry name" value="PAS_fold"/>
</dbReference>
<evidence type="ECO:0000256" key="2">
    <source>
        <dbReference type="ARBA" id="ARBA00012438"/>
    </source>
</evidence>
<name>A0AAF0CQP2_9BACT</name>
<dbReference type="InterPro" id="IPR036890">
    <property type="entry name" value="HATPase_C_sf"/>
</dbReference>
<dbReference type="InterPro" id="IPR000700">
    <property type="entry name" value="PAS-assoc_C"/>
</dbReference>
<evidence type="ECO:0000259" key="14">
    <source>
        <dbReference type="PROSITE" id="PS50113"/>
    </source>
</evidence>
<dbReference type="Pfam" id="PF02518">
    <property type="entry name" value="HATPase_c"/>
    <property type="match status" value="1"/>
</dbReference>
<feature type="modified residue" description="4-aspartylphosphate" evidence="9">
    <location>
        <position position="456"/>
    </location>
</feature>
<keyword evidence="8" id="KW-0902">Two-component regulatory system</keyword>
<dbReference type="GO" id="GO:0005524">
    <property type="term" value="F:ATP binding"/>
    <property type="evidence" value="ECO:0007669"/>
    <property type="project" value="UniProtKB-KW"/>
</dbReference>
<evidence type="ECO:0000256" key="10">
    <source>
        <dbReference type="SAM" id="MobiDB-lite"/>
    </source>
</evidence>
<dbReference type="Pfam" id="PF00072">
    <property type="entry name" value="Response_reg"/>
    <property type="match status" value="1"/>
</dbReference>
<feature type="domain" description="Histidine kinase" evidence="11">
    <location>
        <begin position="162"/>
        <end position="384"/>
    </location>
</feature>
<dbReference type="PRINTS" id="PR00344">
    <property type="entry name" value="BCTRLSENSOR"/>
</dbReference>
<dbReference type="SMART" id="SM00387">
    <property type="entry name" value="HATPase_c"/>
    <property type="match status" value="1"/>
</dbReference>
<keyword evidence="7" id="KW-0067">ATP-binding</keyword>
<dbReference type="GO" id="GO:0000155">
    <property type="term" value="F:phosphorelay sensor kinase activity"/>
    <property type="evidence" value="ECO:0007669"/>
    <property type="project" value="InterPro"/>
</dbReference>
<evidence type="ECO:0000313" key="16">
    <source>
        <dbReference type="Proteomes" id="UP001218638"/>
    </source>
</evidence>
<feature type="domain" description="Response regulatory" evidence="12">
    <location>
        <begin position="404"/>
        <end position="521"/>
    </location>
</feature>
<dbReference type="Gene3D" id="3.30.565.10">
    <property type="entry name" value="Histidine kinase-like ATPase, C-terminal domain"/>
    <property type="match status" value="1"/>
</dbReference>
<dbReference type="Proteomes" id="UP001218638">
    <property type="component" value="Chromosome"/>
</dbReference>
<keyword evidence="16" id="KW-1185">Reference proteome</keyword>
<gene>
    <name evidence="15" type="ORF">PXH66_05305</name>
</gene>
<dbReference type="InterPro" id="IPR001789">
    <property type="entry name" value="Sig_transdc_resp-reg_receiver"/>
</dbReference>
<proteinExistence type="predicted"/>
<dbReference type="Pfam" id="PF00989">
    <property type="entry name" value="PAS"/>
    <property type="match status" value="1"/>
</dbReference>
<dbReference type="SMART" id="SM00388">
    <property type="entry name" value="HisKA"/>
    <property type="match status" value="1"/>
</dbReference>
<dbReference type="RefSeq" id="WP_330928522.1">
    <property type="nucleotide sequence ID" value="NZ_CP119075.1"/>
</dbReference>
<dbReference type="InterPro" id="IPR036097">
    <property type="entry name" value="HisK_dim/P_sf"/>
</dbReference>
<dbReference type="PROSITE" id="PS50109">
    <property type="entry name" value="HIS_KIN"/>
    <property type="match status" value="1"/>
</dbReference>
<keyword evidence="3 9" id="KW-0597">Phosphoprotein</keyword>
<dbReference type="Gene3D" id="3.30.450.20">
    <property type="entry name" value="PAS domain"/>
    <property type="match status" value="1"/>
</dbReference>
<evidence type="ECO:0000256" key="6">
    <source>
        <dbReference type="ARBA" id="ARBA00022777"/>
    </source>
</evidence>
<dbReference type="KEGG" id="slom:PXH66_05305"/>
<feature type="region of interest" description="Disordered" evidence="10">
    <location>
        <begin position="1"/>
        <end position="21"/>
    </location>
</feature>
<feature type="domain" description="PAS" evidence="13">
    <location>
        <begin position="22"/>
        <end position="65"/>
    </location>
</feature>
<organism evidence="15 16">
    <name type="scientific">Synoicihabitans lomoniglobus</name>
    <dbReference type="NCBI Taxonomy" id="2909285"/>
    <lineage>
        <taxon>Bacteria</taxon>
        <taxon>Pseudomonadati</taxon>
        <taxon>Verrucomicrobiota</taxon>
        <taxon>Opitutia</taxon>
        <taxon>Opitutales</taxon>
        <taxon>Opitutaceae</taxon>
        <taxon>Synoicihabitans</taxon>
    </lineage>
</organism>
<dbReference type="AlphaFoldDB" id="A0AAF0CQP2"/>
<dbReference type="Gene3D" id="3.40.50.2300">
    <property type="match status" value="1"/>
</dbReference>
<evidence type="ECO:0000256" key="9">
    <source>
        <dbReference type="PROSITE-ProRule" id="PRU00169"/>
    </source>
</evidence>
<evidence type="ECO:0000256" key="4">
    <source>
        <dbReference type="ARBA" id="ARBA00022679"/>
    </source>
</evidence>
<comment type="catalytic activity">
    <reaction evidence="1">
        <text>ATP + protein L-histidine = ADP + protein N-phospho-L-histidine.</text>
        <dbReference type="EC" id="2.7.13.3"/>
    </reaction>
</comment>
<evidence type="ECO:0000313" key="15">
    <source>
        <dbReference type="EMBL" id="WED66263.1"/>
    </source>
</evidence>
<evidence type="ECO:0000256" key="1">
    <source>
        <dbReference type="ARBA" id="ARBA00000085"/>
    </source>
</evidence>
<evidence type="ECO:0000259" key="11">
    <source>
        <dbReference type="PROSITE" id="PS50109"/>
    </source>
</evidence>
<dbReference type="CDD" id="cd00082">
    <property type="entry name" value="HisKA"/>
    <property type="match status" value="1"/>
</dbReference>
<reference evidence="15" key="1">
    <citation type="submission" date="2023-03" db="EMBL/GenBank/DDBJ databases">
        <title>Lomoglobus Profundus gen. nov., sp. nov., a novel member of the phylum Verrucomicrobia, isolated from deep-marine sediment of South China Sea.</title>
        <authorList>
            <person name="Ahmad T."/>
            <person name="Ishaq S.E."/>
            <person name="Wang F."/>
        </authorList>
    </citation>
    <scope>NUCLEOTIDE SEQUENCE</scope>
    <source>
        <strain evidence="15">LMO-M01</strain>
    </source>
</reference>
<dbReference type="SUPFAM" id="SSF47384">
    <property type="entry name" value="Homodimeric domain of signal transducing histidine kinase"/>
    <property type="match status" value="1"/>
</dbReference>
<dbReference type="CDD" id="cd00130">
    <property type="entry name" value="PAS"/>
    <property type="match status" value="1"/>
</dbReference>
<evidence type="ECO:0000259" key="13">
    <source>
        <dbReference type="PROSITE" id="PS50112"/>
    </source>
</evidence>
<dbReference type="SUPFAM" id="SSF55785">
    <property type="entry name" value="PYP-like sensor domain (PAS domain)"/>
    <property type="match status" value="1"/>
</dbReference>
<dbReference type="SUPFAM" id="SSF52172">
    <property type="entry name" value="CheY-like"/>
    <property type="match status" value="1"/>
</dbReference>
<feature type="compositionally biased region" description="Pro residues" evidence="10">
    <location>
        <begin position="1"/>
        <end position="11"/>
    </location>
</feature>
<dbReference type="EC" id="2.7.13.3" evidence="2"/>
<evidence type="ECO:0000256" key="3">
    <source>
        <dbReference type="ARBA" id="ARBA00022553"/>
    </source>
</evidence>
<dbReference type="InterPro" id="IPR003594">
    <property type="entry name" value="HATPase_dom"/>
</dbReference>
<dbReference type="InterPro" id="IPR000014">
    <property type="entry name" value="PAS"/>
</dbReference>
<evidence type="ECO:0000256" key="5">
    <source>
        <dbReference type="ARBA" id="ARBA00022741"/>
    </source>
</evidence>
<dbReference type="InterPro" id="IPR011006">
    <property type="entry name" value="CheY-like_superfamily"/>
</dbReference>
<dbReference type="PANTHER" id="PTHR43065">
    <property type="entry name" value="SENSOR HISTIDINE KINASE"/>
    <property type="match status" value="1"/>
</dbReference>
<dbReference type="InterPro" id="IPR001610">
    <property type="entry name" value="PAC"/>
</dbReference>
<evidence type="ECO:0000259" key="12">
    <source>
        <dbReference type="PROSITE" id="PS50110"/>
    </source>
</evidence>
<dbReference type="PROSITE" id="PS50112">
    <property type="entry name" value="PAS"/>
    <property type="match status" value="1"/>
</dbReference>